<protein>
    <submittedName>
        <fullName evidence="1">Uncharacterized protein</fullName>
    </submittedName>
</protein>
<reference evidence="1 2" key="1">
    <citation type="submission" date="2020-08" db="EMBL/GenBank/DDBJ databases">
        <title>Functional genomics of gut bacteria from endangered species of beetles.</title>
        <authorList>
            <person name="Carlos-Shanley C."/>
        </authorList>
    </citation>
    <scope>NUCLEOTIDE SEQUENCE [LARGE SCALE GENOMIC DNA]</scope>
    <source>
        <strain evidence="1 2">S00123</strain>
    </source>
</reference>
<name>A0A7W7IR38_9CAUL</name>
<dbReference type="AlphaFoldDB" id="A0A7W7IR38"/>
<keyword evidence="2" id="KW-1185">Reference proteome</keyword>
<evidence type="ECO:0000313" key="1">
    <source>
        <dbReference type="EMBL" id="MBB4798717.1"/>
    </source>
</evidence>
<proteinExistence type="predicted"/>
<sequence>MSIRTQGVAHIRHAETDEVFAIEADELDWNQVGGEERGMGDQITYSAEIAHPDLGDLAWWAYEYPVGMLDHTDKTIGPHKMLQNFKFELVDSEFADQEARIQSMVSWFHARFEDPSQSTPYNGREGGFLYIHGGPYDARDELEKRFPDEDETLIDLAIQEIESDGLTEWAPVRGQDDDRETPLEAAGVLPGSLRAAEAFRKIMDQVPDDVPGPIFASAADGRIDLTGWSGEAFPEGELLSALREHTADIISDLAGTNAHQDLLHALRKYQLALEEGPVSTPLLYTRGVFLDNTANQVGKELVEGDRPPLPGPVPSRLHTLRELHGALIVSSEEGAALVEAAARYRRTTDEQVALTRAVVAIAEAIRATPEVFGPGALAVAEEAAANVGRGAHPDRSNQAAKTIMERLLARTGWVAGFAITAVSMTIVGDGVAASMIGQQAQGLVTAVCDGAFEFLIAHLDTIRTFAAVGGADTVWLRHLNAWLALHRYR</sequence>
<organism evidence="1 2">
    <name type="scientific">Brevundimonas bullata</name>
    <dbReference type="NCBI Taxonomy" id="13160"/>
    <lineage>
        <taxon>Bacteria</taxon>
        <taxon>Pseudomonadati</taxon>
        <taxon>Pseudomonadota</taxon>
        <taxon>Alphaproteobacteria</taxon>
        <taxon>Caulobacterales</taxon>
        <taxon>Caulobacteraceae</taxon>
        <taxon>Brevundimonas</taxon>
    </lineage>
</organism>
<evidence type="ECO:0000313" key="2">
    <source>
        <dbReference type="Proteomes" id="UP000539957"/>
    </source>
</evidence>
<dbReference type="EMBL" id="JACHKY010000004">
    <property type="protein sequence ID" value="MBB4798717.1"/>
    <property type="molecule type" value="Genomic_DNA"/>
</dbReference>
<gene>
    <name evidence="1" type="ORF">HNP32_002471</name>
</gene>
<dbReference type="RefSeq" id="WP_184270699.1">
    <property type="nucleotide sequence ID" value="NZ_JACHKY010000004.1"/>
</dbReference>
<dbReference type="Proteomes" id="UP000539957">
    <property type="component" value="Unassembled WGS sequence"/>
</dbReference>
<accession>A0A7W7IR38</accession>
<comment type="caution">
    <text evidence="1">The sequence shown here is derived from an EMBL/GenBank/DDBJ whole genome shotgun (WGS) entry which is preliminary data.</text>
</comment>